<dbReference type="Proteomes" id="UP000199024">
    <property type="component" value="Unassembled WGS sequence"/>
</dbReference>
<sequence length="132" mass="14094">MSATVVHYEGSLRCRSEHEESGVVVVTDAPKDNHGQGSSFSPSELLSVSLGSCILSIMGIMARSSGIDMSGATATVEKEMADAPRRIAKISVHVRVPGVLDEGQRRRLKNAAHACPIHNVLNIEAPITFTWG</sequence>
<reference evidence="1 2" key="1">
    <citation type="submission" date="2016-10" db="EMBL/GenBank/DDBJ databases">
        <authorList>
            <person name="de Groot N.N."/>
        </authorList>
    </citation>
    <scope>NUCLEOTIDE SEQUENCE [LARGE SCALE GENOMIC DNA]</scope>
    <source>
        <strain evidence="1 2">DSM 21001</strain>
    </source>
</reference>
<dbReference type="InterPro" id="IPR015946">
    <property type="entry name" value="KH_dom-like_a/b"/>
</dbReference>
<dbReference type="STRING" id="474950.SAMN05421771_2304"/>
<name>A0A1I6MCH1_9BACT</name>
<keyword evidence="2" id="KW-1185">Reference proteome</keyword>
<dbReference type="Gene3D" id="3.30.300.20">
    <property type="match status" value="1"/>
</dbReference>
<organism evidence="1 2">
    <name type="scientific">Granulicella pectinivorans</name>
    <dbReference type="NCBI Taxonomy" id="474950"/>
    <lineage>
        <taxon>Bacteria</taxon>
        <taxon>Pseudomonadati</taxon>
        <taxon>Acidobacteriota</taxon>
        <taxon>Terriglobia</taxon>
        <taxon>Terriglobales</taxon>
        <taxon>Acidobacteriaceae</taxon>
        <taxon>Granulicella</taxon>
    </lineage>
</organism>
<dbReference type="OrthoDB" id="290036at2"/>
<dbReference type="InterPro" id="IPR036102">
    <property type="entry name" value="OsmC/Ohrsf"/>
</dbReference>
<protein>
    <submittedName>
        <fullName evidence="1">Uncharacterized OsmC-related protein</fullName>
    </submittedName>
</protein>
<dbReference type="PANTHER" id="PTHR39624:SF2">
    <property type="entry name" value="OSMC-LIKE PROTEIN"/>
    <property type="match status" value="1"/>
</dbReference>
<dbReference type="AlphaFoldDB" id="A0A1I6MCH1"/>
<gene>
    <name evidence="1" type="ORF">SAMN05421771_2304</name>
</gene>
<dbReference type="Pfam" id="PF02566">
    <property type="entry name" value="OsmC"/>
    <property type="match status" value="1"/>
</dbReference>
<accession>A0A1I6MCH1</accession>
<evidence type="ECO:0000313" key="2">
    <source>
        <dbReference type="Proteomes" id="UP000199024"/>
    </source>
</evidence>
<dbReference type="EMBL" id="FOZL01000001">
    <property type="protein sequence ID" value="SFS13436.1"/>
    <property type="molecule type" value="Genomic_DNA"/>
</dbReference>
<dbReference type="PANTHER" id="PTHR39624">
    <property type="entry name" value="PROTEIN INVOLVED IN RIMO-MEDIATED BETA-METHYLTHIOLATION OF RIBOSOMAL PROTEIN S12 YCAO"/>
    <property type="match status" value="1"/>
</dbReference>
<dbReference type="SUPFAM" id="SSF82784">
    <property type="entry name" value="OsmC-like"/>
    <property type="match status" value="1"/>
</dbReference>
<dbReference type="InterPro" id="IPR003718">
    <property type="entry name" value="OsmC/Ohr_fam"/>
</dbReference>
<proteinExistence type="predicted"/>
<dbReference type="RefSeq" id="WP_089839264.1">
    <property type="nucleotide sequence ID" value="NZ_FOZL01000001.1"/>
</dbReference>
<evidence type="ECO:0000313" key="1">
    <source>
        <dbReference type="EMBL" id="SFS13436.1"/>
    </source>
</evidence>